<accession>A0ABW7DCD6</accession>
<reference evidence="1 2" key="1">
    <citation type="submission" date="2024-10" db="EMBL/GenBank/DDBJ databases">
        <title>Whole genome of Pseudomonas sp Strain RB5.</title>
        <authorList>
            <person name="Selami N."/>
        </authorList>
    </citation>
    <scope>NUCLEOTIDE SEQUENCE [LARGE SCALE GENOMIC DNA]</scope>
    <source>
        <strain evidence="1 2">RB5</strain>
    </source>
</reference>
<protein>
    <submittedName>
        <fullName evidence="1">Uncharacterized protein</fullName>
    </submittedName>
</protein>
<dbReference type="Proteomes" id="UP001605918">
    <property type="component" value="Unassembled WGS sequence"/>
</dbReference>
<evidence type="ECO:0000313" key="1">
    <source>
        <dbReference type="EMBL" id="MFG6205469.1"/>
    </source>
</evidence>
<proteinExistence type="predicted"/>
<comment type="caution">
    <text evidence="1">The sequence shown here is derived from an EMBL/GenBank/DDBJ whole genome shotgun (WGS) entry which is preliminary data.</text>
</comment>
<keyword evidence="2" id="KW-1185">Reference proteome</keyword>
<gene>
    <name evidence="1" type="ORF">ACGSLL_13955</name>
</gene>
<organism evidence="1 2">
    <name type="scientific">Pseudomonas retamae</name>
    <dbReference type="NCBI Taxonomy" id="702110"/>
    <lineage>
        <taxon>Bacteria</taxon>
        <taxon>Pseudomonadati</taxon>
        <taxon>Pseudomonadota</taxon>
        <taxon>Gammaproteobacteria</taxon>
        <taxon>Pseudomonadales</taxon>
        <taxon>Pseudomonadaceae</taxon>
        <taxon>Pseudomonas</taxon>
    </lineage>
</organism>
<dbReference type="EMBL" id="JBIEIL010000006">
    <property type="protein sequence ID" value="MFG6205469.1"/>
    <property type="molecule type" value="Genomic_DNA"/>
</dbReference>
<sequence>MNTSTESRAVFTVGSLTIDVKGTLFGKYLGLTRYTTTASSVHFNPLGGYDFFFRDNDGLSSERTLSISLRDLEVPSPPRYSESVVTERGILIYDYAMESSSTIEVTKLDPEQSLYRYAFNDFKLSGKAVRTNDTRELTCNGFFLLQELTWPL</sequence>
<name>A0ABW7DCD6_9PSED</name>
<evidence type="ECO:0000313" key="2">
    <source>
        <dbReference type="Proteomes" id="UP001605918"/>
    </source>
</evidence>
<dbReference type="RefSeq" id="WP_394506690.1">
    <property type="nucleotide sequence ID" value="NZ_JBIEIL010000006.1"/>
</dbReference>